<dbReference type="OrthoDB" id="370962at2"/>
<name>A0A1Y1RVW6_9SPIO</name>
<comment type="caution">
    <text evidence="2">The sequence shown here is derived from an EMBL/GenBank/DDBJ whole genome shotgun (WGS) entry which is preliminary data.</text>
</comment>
<dbReference type="Proteomes" id="UP000192343">
    <property type="component" value="Unassembled WGS sequence"/>
</dbReference>
<protein>
    <recommendedName>
        <fullName evidence="4">Spore coat protein U domain-containing protein</fullName>
    </recommendedName>
</protein>
<dbReference type="EMBL" id="MWQY01000021">
    <property type="protein sequence ID" value="ORC32686.1"/>
    <property type="molecule type" value="Genomic_DNA"/>
</dbReference>
<sequence length="164" mass="16644">MKKLIIVTAVLAVLTVVVSAQTSGTLFLQGSVPEILEITVNAEPGSDALDLSIDASGVKVATVIERSNKRTGYTVTLESSNAMAAGSDTPQFVDTTGTASLNYSISYGGSGITLSSGSAVISDVSTKSPGSGAANDVAISYNGATDFPYEGTYSDTLTFTIAAK</sequence>
<feature type="signal peptide" evidence="1">
    <location>
        <begin position="1"/>
        <end position="20"/>
    </location>
</feature>
<keyword evidence="1" id="KW-0732">Signal</keyword>
<evidence type="ECO:0000256" key="1">
    <source>
        <dbReference type="SAM" id="SignalP"/>
    </source>
</evidence>
<dbReference type="STRING" id="1963862.B4O97_16125"/>
<dbReference type="AlphaFoldDB" id="A0A1Y1RVW6"/>
<gene>
    <name evidence="2" type="ORF">B4O97_16125</name>
</gene>
<keyword evidence="3" id="KW-1185">Reference proteome</keyword>
<accession>A0A1Y1RVW6</accession>
<feature type="chain" id="PRO_5013299356" description="Spore coat protein U domain-containing protein" evidence="1">
    <location>
        <begin position="21"/>
        <end position="164"/>
    </location>
</feature>
<organism evidence="2 3">
    <name type="scientific">Marispirochaeta aestuarii</name>
    <dbReference type="NCBI Taxonomy" id="1963862"/>
    <lineage>
        <taxon>Bacteria</taxon>
        <taxon>Pseudomonadati</taxon>
        <taxon>Spirochaetota</taxon>
        <taxon>Spirochaetia</taxon>
        <taxon>Spirochaetales</taxon>
        <taxon>Spirochaetaceae</taxon>
        <taxon>Marispirochaeta</taxon>
    </lineage>
</organism>
<dbReference type="RefSeq" id="WP_083052415.1">
    <property type="nucleotide sequence ID" value="NZ_CAXXQO010000004.1"/>
</dbReference>
<reference evidence="2 3" key="1">
    <citation type="submission" date="2017-03" db="EMBL/GenBank/DDBJ databases">
        <title>Draft Genome sequence of Marispirochaeta sp. strain JC444.</title>
        <authorList>
            <person name="Shivani Y."/>
            <person name="Subhash Y."/>
            <person name="Sasikala C."/>
            <person name="Ramana C."/>
        </authorList>
    </citation>
    <scope>NUCLEOTIDE SEQUENCE [LARGE SCALE GENOMIC DNA]</scope>
    <source>
        <strain evidence="2 3">JC444</strain>
    </source>
</reference>
<evidence type="ECO:0008006" key="4">
    <source>
        <dbReference type="Google" id="ProtNLM"/>
    </source>
</evidence>
<evidence type="ECO:0000313" key="3">
    <source>
        <dbReference type="Proteomes" id="UP000192343"/>
    </source>
</evidence>
<proteinExistence type="predicted"/>
<evidence type="ECO:0000313" key="2">
    <source>
        <dbReference type="EMBL" id="ORC32686.1"/>
    </source>
</evidence>